<organism evidence="2">
    <name type="scientific">Culex pipiens</name>
    <name type="common">House mosquito</name>
    <dbReference type="NCBI Taxonomy" id="7175"/>
    <lineage>
        <taxon>Eukaryota</taxon>
        <taxon>Metazoa</taxon>
        <taxon>Ecdysozoa</taxon>
        <taxon>Arthropoda</taxon>
        <taxon>Hexapoda</taxon>
        <taxon>Insecta</taxon>
        <taxon>Pterygota</taxon>
        <taxon>Neoptera</taxon>
        <taxon>Endopterygota</taxon>
        <taxon>Diptera</taxon>
        <taxon>Nematocera</taxon>
        <taxon>Culicoidea</taxon>
        <taxon>Culicidae</taxon>
        <taxon>Culicinae</taxon>
        <taxon>Culicini</taxon>
        <taxon>Culex</taxon>
        <taxon>Culex</taxon>
    </lineage>
</organism>
<evidence type="ECO:0000256" key="1">
    <source>
        <dbReference type="SAM" id="MobiDB-lite"/>
    </source>
</evidence>
<sequence length="239" mass="27254">MQDLRLSRWDSYVQHIAFEGHRSTFDDLRMLRGNHVPRHISARQHHLGVGPQAAEDSRLHGRPAGYELVRQQRQSVAGQLSACDEELGRRRWSGFRRAKIFGRCDHQRCAHVHSVAIVAHFVVVDATADKSARQRAERGARAADGGRSEQHQGRESVPAGGQTERKRADEGGRGRRVVRGWRRKRYELRSSMFCLRAKKANIAACFFFENSQPFSLTVSALCYYLFFCCYSTINSIHCV</sequence>
<evidence type="ECO:0000313" key="2">
    <source>
        <dbReference type="EMBL" id="CAG6476058.1"/>
    </source>
</evidence>
<accession>A0A8D8BKF5</accession>
<name>A0A8D8BKF5_CULPI</name>
<feature type="region of interest" description="Disordered" evidence="1">
    <location>
        <begin position="133"/>
        <end position="175"/>
    </location>
</feature>
<feature type="compositionally biased region" description="Basic and acidic residues" evidence="1">
    <location>
        <begin position="133"/>
        <end position="154"/>
    </location>
</feature>
<proteinExistence type="predicted"/>
<protein>
    <submittedName>
        <fullName evidence="2">(northern house mosquito) hypothetical protein</fullName>
    </submittedName>
</protein>
<reference evidence="2" key="1">
    <citation type="submission" date="2021-05" db="EMBL/GenBank/DDBJ databases">
        <authorList>
            <person name="Alioto T."/>
            <person name="Alioto T."/>
            <person name="Gomez Garrido J."/>
        </authorList>
    </citation>
    <scope>NUCLEOTIDE SEQUENCE</scope>
</reference>
<dbReference type="AlphaFoldDB" id="A0A8D8BKF5"/>
<feature type="compositionally biased region" description="Basic and acidic residues" evidence="1">
    <location>
        <begin position="163"/>
        <end position="173"/>
    </location>
</feature>
<dbReference type="EMBL" id="HBUE01077896">
    <property type="protein sequence ID" value="CAG6476058.1"/>
    <property type="molecule type" value="Transcribed_RNA"/>
</dbReference>